<reference evidence="1 2" key="1">
    <citation type="submission" date="2015-04" db="EMBL/GenBank/DDBJ databases">
        <title>Genome sequence of aromatic hydrocarbons-degrading Sphingobium chungbukense DJ77.</title>
        <authorList>
            <person name="Kim Y.-C."/>
            <person name="Chae J.-C."/>
        </authorList>
    </citation>
    <scope>NUCLEOTIDE SEQUENCE [LARGE SCALE GENOMIC DNA]</scope>
    <source>
        <strain evidence="1 2">DJ77</strain>
    </source>
</reference>
<dbReference type="RefSeq" id="WP_046763156.1">
    <property type="nucleotide sequence ID" value="NZ_LBIC01000003.1"/>
</dbReference>
<evidence type="ECO:0000313" key="2">
    <source>
        <dbReference type="Proteomes" id="UP000033874"/>
    </source>
</evidence>
<name>A0A0M3ASS8_9SPHN</name>
<proteinExistence type="predicted"/>
<dbReference type="AlphaFoldDB" id="A0A0M3ASS8"/>
<sequence length="106" mass="11742">MSNYPNHPGAYPIDTSMAAADFIAPSVPHLQQQILKVLAEVSSQGATGDEIAARLGWERFRVRPRTSELRIKKAIVDSGMRRKSEAGISSIVWVLPEYQRQEAVHG</sequence>
<dbReference type="STRING" id="56193.YP76_08680"/>
<dbReference type="Proteomes" id="UP000033874">
    <property type="component" value="Unassembled WGS sequence"/>
</dbReference>
<comment type="caution">
    <text evidence="1">The sequence shown here is derived from an EMBL/GenBank/DDBJ whole genome shotgun (WGS) entry which is preliminary data.</text>
</comment>
<keyword evidence="2" id="KW-1185">Reference proteome</keyword>
<organism evidence="1 2">
    <name type="scientific">Sphingobium chungbukense</name>
    <dbReference type="NCBI Taxonomy" id="56193"/>
    <lineage>
        <taxon>Bacteria</taxon>
        <taxon>Pseudomonadati</taxon>
        <taxon>Pseudomonadota</taxon>
        <taxon>Alphaproteobacteria</taxon>
        <taxon>Sphingomonadales</taxon>
        <taxon>Sphingomonadaceae</taxon>
        <taxon>Sphingobium</taxon>
    </lineage>
</organism>
<gene>
    <name evidence="1" type="ORF">YP76_08680</name>
</gene>
<protein>
    <submittedName>
        <fullName evidence="1">Uncharacterized protein</fullName>
    </submittedName>
</protein>
<dbReference type="PATRIC" id="fig|56193.3.peg.1798"/>
<accession>A0A0M3ASS8</accession>
<dbReference type="EMBL" id="LBIC01000003">
    <property type="protein sequence ID" value="KKW92948.1"/>
    <property type="molecule type" value="Genomic_DNA"/>
</dbReference>
<evidence type="ECO:0000313" key="1">
    <source>
        <dbReference type="EMBL" id="KKW92948.1"/>
    </source>
</evidence>